<keyword evidence="2" id="KW-0489">Methyltransferase</keyword>
<dbReference type="CDD" id="cd02440">
    <property type="entry name" value="AdoMet_MTases"/>
    <property type="match status" value="1"/>
</dbReference>
<dbReference type="Proteomes" id="UP000294947">
    <property type="component" value="Unassembled WGS sequence"/>
</dbReference>
<dbReference type="SUPFAM" id="SSF53335">
    <property type="entry name" value="S-adenosyl-L-methionine-dependent methyltransferases"/>
    <property type="match status" value="1"/>
</dbReference>
<dbReference type="EMBL" id="SMKW01000119">
    <property type="protein sequence ID" value="TDD35782.1"/>
    <property type="molecule type" value="Genomic_DNA"/>
</dbReference>
<keyword evidence="2" id="KW-0808">Transferase</keyword>
<dbReference type="GO" id="GO:0008168">
    <property type="term" value="F:methyltransferase activity"/>
    <property type="evidence" value="ECO:0007669"/>
    <property type="project" value="UniProtKB-KW"/>
</dbReference>
<keyword evidence="3" id="KW-1185">Reference proteome</keyword>
<gene>
    <name evidence="2" type="ORF">E1288_42815</name>
</gene>
<dbReference type="GO" id="GO:0032259">
    <property type="term" value="P:methylation"/>
    <property type="evidence" value="ECO:0007669"/>
    <property type="project" value="UniProtKB-KW"/>
</dbReference>
<protein>
    <submittedName>
        <fullName evidence="2">Class I SAM-dependent methyltransferase</fullName>
    </submittedName>
</protein>
<dbReference type="AlphaFoldDB" id="A0A4R4XYY7"/>
<proteinExistence type="predicted"/>
<evidence type="ECO:0000259" key="1">
    <source>
        <dbReference type="Pfam" id="PF08242"/>
    </source>
</evidence>
<accession>A0A4R4XYY7</accession>
<comment type="caution">
    <text evidence="2">The sequence shown here is derived from an EMBL/GenBank/DDBJ whole genome shotgun (WGS) entry which is preliminary data.</text>
</comment>
<evidence type="ECO:0000313" key="3">
    <source>
        <dbReference type="Proteomes" id="UP000294947"/>
    </source>
</evidence>
<name>A0A4R4XYY7_9PSEU</name>
<organism evidence="2 3">
    <name type="scientific">Saccharopolyspora elongata</name>
    <dbReference type="NCBI Taxonomy" id="2530387"/>
    <lineage>
        <taxon>Bacteria</taxon>
        <taxon>Bacillati</taxon>
        <taxon>Actinomycetota</taxon>
        <taxon>Actinomycetes</taxon>
        <taxon>Pseudonocardiales</taxon>
        <taxon>Pseudonocardiaceae</taxon>
        <taxon>Saccharopolyspora</taxon>
    </lineage>
</organism>
<dbReference type="InterPro" id="IPR029063">
    <property type="entry name" value="SAM-dependent_MTases_sf"/>
</dbReference>
<dbReference type="OrthoDB" id="2472181at2"/>
<evidence type="ECO:0000313" key="2">
    <source>
        <dbReference type="EMBL" id="TDD35782.1"/>
    </source>
</evidence>
<dbReference type="Pfam" id="PF08242">
    <property type="entry name" value="Methyltransf_12"/>
    <property type="match status" value="1"/>
</dbReference>
<sequence length="380" mass="41506">MRAETLDQVTRSAATAINDVDTAALPGFMRQLDHAALLAMARTLGRNGLFRPGVSHRWNQIADRLRVAPRHRWILRRWLTALNDEGLLQRDETTGFVHGLRAVGRSEAADAAAFVDEAARGLGYPPEMARFFLAAIEQLPRLLRDEVAVQALLFPDGDLATAEGAYKDNVINRYLNTAAVDLLRGECRRAGGTLRVLELGAGVGGTTAAVVPALADESVDYLFTDVSQFFLDAGRQRFGERLRYGMLDINSDEPVQPGSADVVLAANVLHNSVHIGEVLARLRDLLAPGGMLVVIESCREHYQAMTSMQFLMSPREGEPQPGATDVRAGTDRIFLTRDEWLAELTAAGFAPQLDLPDPTHPLAALGQHVFAARTDELEQP</sequence>
<dbReference type="Gene3D" id="3.40.50.150">
    <property type="entry name" value="Vaccinia Virus protein VP39"/>
    <property type="match status" value="1"/>
</dbReference>
<feature type="domain" description="Methyltransferase type 12" evidence="1">
    <location>
        <begin position="197"/>
        <end position="292"/>
    </location>
</feature>
<dbReference type="RefSeq" id="WP_132494578.1">
    <property type="nucleotide sequence ID" value="NZ_SMKW01000119.1"/>
</dbReference>
<dbReference type="InterPro" id="IPR013217">
    <property type="entry name" value="Methyltransf_12"/>
</dbReference>
<reference evidence="2 3" key="1">
    <citation type="submission" date="2019-03" db="EMBL/GenBank/DDBJ databases">
        <title>Draft genome sequences of novel Actinobacteria.</title>
        <authorList>
            <person name="Sahin N."/>
            <person name="Ay H."/>
            <person name="Saygin H."/>
        </authorList>
    </citation>
    <scope>NUCLEOTIDE SEQUENCE [LARGE SCALE GENOMIC DNA]</scope>
    <source>
        <strain evidence="2 3">7K502</strain>
    </source>
</reference>